<dbReference type="SUPFAM" id="SSF58104">
    <property type="entry name" value="Methyl-accepting chemotaxis protein (MCP) signaling domain"/>
    <property type="match status" value="1"/>
</dbReference>
<comment type="caution">
    <text evidence="8">The sequence shown here is derived from an EMBL/GenBank/DDBJ whole genome shotgun (WGS) entry which is preliminary data.</text>
</comment>
<dbReference type="InterPro" id="IPR004089">
    <property type="entry name" value="MCPsignal_dom"/>
</dbReference>
<sequence length="710" mass="75769">MKWNNIKVGTKITICVAFFICILAASSFISIRGIQDILGKGTDASSLHELSSRFLQREVDHLKWVQALSLFVHDPTSTALSAQTDPTQCAFGKWYYSEARTNIERRIPALAAPLREIEDPHSRLHATARRIADLRAAGDLAGAEAIFRSESLAQLEKVQALLTAMRQTVQGDVEGIEKGMAQEGARIESTVTVFGAVAVLVGVALAALITLSIVRPISAGVALARSVAAGNLNHPAPKPRGDEIGVFIASLTDIATALRGLTAEYDDMVRAIESGDLLRRGDPGRFQGSFAGLITGANTLADVFVAHIDNIPTPVLTMDREFAVRFMNRTGRALFPGRETHGQNAFDLLRPADCRTRDCAVATALREGRMAQAETEATPGERRMDIRYFATPIVSREGVVAGALEVIMDQTDIVAARRKMLDAATDADQVATGVADAARELSTRVEQAGRGSELQAVRLGETATAMEEMNATVLEVAKNASQAAESSDAARQKAKTGEDMVTHLVRGIDEVRAQSMDLLQNMNSLGEKAQGIGRIIGVINDIADQTNLLALNAAIEAARAGEAGRGFAVVADEVRKLAEKTMVATREVGEAIESVQAGARDNAARVDGTVRAVERVTELAGQSGQALREIVVLVDAASDQVRSIATASEEQSAASEEINRAVDEINRVSAETAQSMNDSVRTVMSLAEQSDILSELIQSLRGDGVTAQPS</sequence>
<evidence type="ECO:0000256" key="5">
    <source>
        <dbReference type="SAM" id="Phobius"/>
    </source>
</evidence>
<dbReference type="PANTHER" id="PTHR32089:SF112">
    <property type="entry name" value="LYSOZYME-LIKE PROTEIN-RELATED"/>
    <property type="match status" value="1"/>
</dbReference>
<dbReference type="Gene3D" id="1.20.120.30">
    <property type="entry name" value="Aspartate receptor, ligand-binding domain"/>
    <property type="match status" value="1"/>
</dbReference>
<dbReference type="InterPro" id="IPR035965">
    <property type="entry name" value="PAS-like_dom_sf"/>
</dbReference>
<dbReference type="SMART" id="SM00283">
    <property type="entry name" value="MA"/>
    <property type="match status" value="1"/>
</dbReference>
<dbReference type="AlphaFoldDB" id="A0A7K3NK53"/>
<evidence type="ECO:0000256" key="1">
    <source>
        <dbReference type="ARBA" id="ARBA00004370"/>
    </source>
</evidence>
<evidence type="ECO:0000313" key="8">
    <source>
        <dbReference type="EMBL" id="NDY56581.1"/>
    </source>
</evidence>
<name>A0A7K3NK53_9BACT</name>
<dbReference type="Pfam" id="PF13682">
    <property type="entry name" value="CZB"/>
    <property type="match status" value="1"/>
</dbReference>
<feature type="domain" description="HAMP" evidence="7">
    <location>
        <begin position="211"/>
        <end position="263"/>
    </location>
</feature>
<keyword evidence="5" id="KW-0812">Transmembrane</keyword>
<dbReference type="FunFam" id="1.10.287.950:FF:000001">
    <property type="entry name" value="Methyl-accepting chemotaxis sensory transducer"/>
    <property type="match status" value="1"/>
</dbReference>
<dbReference type="InterPro" id="IPR025991">
    <property type="entry name" value="Chemoreceptor_zinc-bind_dom"/>
</dbReference>
<dbReference type="CDD" id="cd11386">
    <property type="entry name" value="MCP_signal"/>
    <property type="match status" value="1"/>
</dbReference>
<organism evidence="8 9">
    <name type="scientific">Desulfolutivibrio sulfodismutans</name>
    <dbReference type="NCBI Taxonomy" id="63561"/>
    <lineage>
        <taxon>Bacteria</taxon>
        <taxon>Pseudomonadati</taxon>
        <taxon>Thermodesulfobacteriota</taxon>
        <taxon>Desulfovibrionia</taxon>
        <taxon>Desulfovibrionales</taxon>
        <taxon>Desulfovibrionaceae</taxon>
        <taxon>Desulfolutivibrio</taxon>
    </lineage>
</organism>
<dbReference type="Gene3D" id="3.30.450.20">
    <property type="entry name" value="PAS domain"/>
    <property type="match status" value="1"/>
</dbReference>
<evidence type="ECO:0000256" key="3">
    <source>
        <dbReference type="ARBA" id="ARBA00029447"/>
    </source>
</evidence>
<evidence type="ECO:0000256" key="2">
    <source>
        <dbReference type="ARBA" id="ARBA00023224"/>
    </source>
</evidence>
<dbReference type="Gene3D" id="1.10.287.950">
    <property type="entry name" value="Methyl-accepting chemotaxis protein"/>
    <property type="match status" value="1"/>
</dbReference>
<evidence type="ECO:0000259" key="7">
    <source>
        <dbReference type="PROSITE" id="PS50885"/>
    </source>
</evidence>
<dbReference type="Proteomes" id="UP000469724">
    <property type="component" value="Unassembled WGS sequence"/>
</dbReference>
<proteinExistence type="inferred from homology"/>
<dbReference type="EMBL" id="JAAGRQ010000023">
    <property type="protein sequence ID" value="NDY56581.1"/>
    <property type="molecule type" value="Genomic_DNA"/>
</dbReference>
<gene>
    <name evidence="8" type="ORF">G3N56_07470</name>
</gene>
<dbReference type="InterPro" id="IPR013656">
    <property type="entry name" value="PAS_4"/>
</dbReference>
<dbReference type="RefSeq" id="WP_163301634.1">
    <property type="nucleotide sequence ID" value="NZ_JAAGRQ010000023.1"/>
</dbReference>
<dbReference type="Pfam" id="PF08448">
    <property type="entry name" value="PAS_4"/>
    <property type="match status" value="1"/>
</dbReference>
<dbReference type="GO" id="GO:0006935">
    <property type="term" value="P:chemotaxis"/>
    <property type="evidence" value="ECO:0007669"/>
    <property type="project" value="UniProtKB-ARBA"/>
</dbReference>
<comment type="subcellular location">
    <subcellularLocation>
        <location evidence="1">Membrane</location>
    </subcellularLocation>
</comment>
<dbReference type="PROSITE" id="PS50885">
    <property type="entry name" value="HAMP"/>
    <property type="match status" value="1"/>
</dbReference>
<dbReference type="CDD" id="cd06225">
    <property type="entry name" value="HAMP"/>
    <property type="match status" value="1"/>
</dbReference>
<keyword evidence="5" id="KW-0472">Membrane</keyword>
<dbReference type="PROSITE" id="PS50111">
    <property type="entry name" value="CHEMOTAXIS_TRANSDUC_2"/>
    <property type="match status" value="1"/>
</dbReference>
<dbReference type="SUPFAM" id="SSF55785">
    <property type="entry name" value="PYP-like sensor domain (PAS domain)"/>
    <property type="match status" value="1"/>
</dbReference>
<keyword evidence="2 4" id="KW-0807">Transducer</keyword>
<evidence type="ECO:0000256" key="4">
    <source>
        <dbReference type="PROSITE-ProRule" id="PRU00284"/>
    </source>
</evidence>
<feature type="domain" description="Methyl-accepting transducer" evidence="6">
    <location>
        <begin position="430"/>
        <end position="666"/>
    </location>
</feature>
<dbReference type="SMART" id="SM00304">
    <property type="entry name" value="HAMP"/>
    <property type="match status" value="1"/>
</dbReference>
<feature type="transmembrane region" description="Helical" evidence="5">
    <location>
        <begin position="12"/>
        <end position="31"/>
    </location>
</feature>
<dbReference type="Gene3D" id="6.10.340.10">
    <property type="match status" value="1"/>
</dbReference>
<dbReference type="InterPro" id="IPR003660">
    <property type="entry name" value="HAMP_dom"/>
</dbReference>
<dbReference type="GO" id="GO:0016020">
    <property type="term" value="C:membrane"/>
    <property type="evidence" value="ECO:0007669"/>
    <property type="project" value="UniProtKB-SubCell"/>
</dbReference>
<keyword evidence="9" id="KW-1185">Reference proteome</keyword>
<accession>A0A7K3NK53</accession>
<keyword evidence="5" id="KW-1133">Transmembrane helix</keyword>
<dbReference type="GO" id="GO:0007165">
    <property type="term" value="P:signal transduction"/>
    <property type="evidence" value="ECO:0007669"/>
    <property type="project" value="UniProtKB-KW"/>
</dbReference>
<evidence type="ECO:0000259" key="6">
    <source>
        <dbReference type="PROSITE" id="PS50111"/>
    </source>
</evidence>
<dbReference type="PANTHER" id="PTHR32089">
    <property type="entry name" value="METHYL-ACCEPTING CHEMOTAXIS PROTEIN MCPB"/>
    <property type="match status" value="1"/>
</dbReference>
<evidence type="ECO:0000313" key="9">
    <source>
        <dbReference type="Proteomes" id="UP000469724"/>
    </source>
</evidence>
<dbReference type="Pfam" id="PF00015">
    <property type="entry name" value="MCPsignal"/>
    <property type="match status" value="1"/>
</dbReference>
<protein>
    <submittedName>
        <fullName evidence="8">PAS domain-containing protein</fullName>
    </submittedName>
</protein>
<reference evidence="8 9" key="1">
    <citation type="submission" date="2020-02" db="EMBL/GenBank/DDBJ databases">
        <title>Comparative genomics of sulfur disproportionating microorganisms.</title>
        <authorList>
            <person name="Ward L.M."/>
            <person name="Bertran E."/>
            <person name="Johnston D.T."/>
        </authorList>
    </citation>
    <scope>NUCLEOTIDE SEQUENCE [LARGE SCALE GENOMIC DNA]</scope>
    <source>
        <strain evidence="8 9">DSM 3696</strain>
    </source>
</reference>
<comment type="similarity">
    <text evidence="3">Belongs to the methyl-accepting chemotaxis (MCP) protein family.</text>
</comment>